<gene>
    <name evidence="7" type="ORF">MOF03_07390</name>
    <name evidence="8" type="ORF">O0R52_12590</name>
</gene>
<dbReference type="GO" id="GO:0016787">
    <property type="term" value="F:hydrolase activity"/>
    <property type="evidence" value="ECO:0007669"/>
    <property type="project" value="UniProtKB-KW"/>
</dbReference>
<evidence type="ECO:0000313" key="9">
    <source>
        <dbReference type="Proteomes" id="UP001073053"/>
    </source>
</evidence>
<evidence type="ECO:0000313" key="8">
    <source>
        <dbReference type="EMBL" id="WAT19849.1"/>
    </source>
</evidence>
<dbReference type="SMART" id="SM00490">
    <property type="entry name" value="HELICc"/>
    <property type="match status" value="1"/>
</dbReference>
<dbReference type="Gene3D" id="3.40.50.10810">
    <property type="entry name" value="Tandem AAA-ATPase domain"/>
    <property type="match status" value="1"/>
</dbReference>
<keyword evidence="4" id="KW-0067">ATP-binding</keyword>
<evidence type="ECO:0000259" key="5">
    <source>
        <dbReference type="PROSITE" id="PS51192"/>
    </source>
</evidence>
<reference evidence="8" key="2">
    <citation type="submission" date="2022-12" db="EMBL/GenBank/DDBJ databases">
        <title>Genomic of Bacillus halotolerans.</title>
        <authorList>
            <person name="Xu G."/>
            <person name="Ding Y."/>
        </authorList>
    </citation>
    <scope>NUCLEOTIDE SEQUENCE</scope>
    <source>
        <strain evidence="8">B13</strain>
    </source>
</reference>
<evidence type="ECO:0000313" key="7">
    <source>
        <dbReference type="EMBL" id="MCY9184484.1"/>
    </source>
</evidence>
<dbReference type="EMBL" id="JALAWA010000003">
    <property type="protein sequence ID" value="MCY9184484.1"/>
    <property type="molecule type" value="Genomic_DNA"/>
</dbReference>
<dbReference type="Gene3D" id="3.40.50.300">
    <property type="entry name" value="P-loop containing nucleotide triphosphate hydrolases"/>
    <property type="match status" value="1"/>
</dbReference>
<evidence type="ECO:0000256" key="4">
    <source>
        <dbReference type="ARBA" id="ARBA00022840"/>
    </source>
</evidence>
<dbReference type="PROSITE" id="PS51192">
    <property type="entry name" value="HELICASE_ATP_BIND_1"/>
    <property type="match status" value="1"/>
</dbReference>
<dbReference type="GO" id="GO:0004386">
    <property type="term" value="F:helicase activity"/>
    <property type="evidence" value="ECO:0007669"/>
    <property type="project" value="UniProtKB-KW"/>
</dbReference>
<dbReference type="RefSeq" id="WP_059293610.1">
    <property type="nucleotide sequence ID" value="NZ_CP065858.1"/>
</dbReference>
<evidence type="ECO:0000256" key="1">
    <source>
        <dbReference type="ARBA" id="ARBA00022741"/>
    </source>
</evidence>
<dbReference type="InterPro" id="IPR000330">
    <property type="entry name" value="SNF2_N"/>
</dbReference>
<dbReference type="SMART" id="SM00487">
    <property type="entry name" value="DEXDc"/>
    <property type="match status" value="1"/>
</dbReference>
<dbReference type="InterPro" id="IPR038718">
    <property type="entry name" value="SNF2-like_sf"/>
</dbReference>
<dbReference type="InterPro" id="IPR057342">
    <property type="entry name" value="DEXDc_RapA"/>
</dbReference>
<dbReference type="CDD" id="cd18793">
    <property type="entry name" value="SF2_C_SNF"/>
    <property type="match status" value="1"/>
</dbReference>
<dbReference type="Proteomes" id="UP001073053">
    <property type="component" value="Unassembled WGS sequence"/>
</dbReference>
<evidence type="ECO:0000256" key="3">
    <source>
        <dbReference type="ARBA" id="ARBA00022806"/>
    </source>
</evidence>
<sequence length="557" mass="64805">MNAEITYDTKWPEEFAERLKNDGPWSNWELYKLSSEIQETLAIPEFEGLRAPLYLPSFTPLPHQLEVAQKVVEKMNGKAILADEVGLGKTVEAGLILKEYMIRGLAKKILILVPASLVSQWVKELQEKFLIPAVEQKKSYVWEQCDIVVSSIDTAKRSPHREIVLSIPYDLVIIDEAHKLKNSKTKNYEFVRNLVKKYCLLLTATPIQNRVEEIFNLVSLLKPGHLGNQNHFQEMFSKKKSSLEAHDHLKDLVNKVMIRNRRHDTGLNWKQRRVETVPIEFSPSEQALYDEISRLKESINKPASMFSIMTLQRECCSSREAVYMTLKKMLDQKEKQAPAIDEHTISILMDRINQVTQNSKANQVVDLIKKIDDKVIIFTEYRATQIYLQWFLQQHGISSVPFRGGFKRGKKDWMKDLFRGKVQVLIATEAGGEGINLQFCNHMINYDLPWNPMRLEQRIGRIHRLGQERDVHIYNMATKHTVEEHILKLLYEKIHLFEKVVGELDDILTKIQVNNFEEHLHDILYHSATEEEMKIKMDNLTSFLSYKKQQPAEKRGS</sequence>
<keyword evidence="3 7" id="KW-0347">Helicase</keyword>
<organism evidence="7 9">
    <name type="scientific">Bacillus halotolerans</name>
    <dbReference type="NCBI Taxonomy" id="260554"/>
    <lineage>
        <taxon>Bacteria</taxon>
        <taxon>Bacillati</taxon>
        <taxon>Bacillota</taxon>
        <taxon>Bacilli</taxon>
        <taxon>Bacillales</taxon>
        <taxon>Bacillaceae</taxon>
        <taxon>Bacillus</taxon>
    </lineage>
</organism>
<protein>
    <submittedName>
        <fullName evidence="7">DEAD/DEAH box helicase</fullName>
    </submittedName>
    <submittedName>
        <fullName evidence="8">SNF2-related protein</fullName>
    </submittedName>
</protein>
<dbReference type="PROSITE" id="PS51194">
    <property type="entry name" value="HELICASE_CTER"/>
    <property type="match status" value="1"/>
</dbReference>
<dbReference type="SUPFAM" id="SSF52540">
    <property type="entry name" value="P-loop containing nucleoside triphosphate hydrolases"/>
    <property type="match status" value="2"/>
</dbReference>
<keyword evidence="10" id="KW-1185">Reference proteome</keyword>
<proteinExistence type="predicted"/>
<dbReference type="InterPro" id="IPR049730">
    <property type="entry name" value="SNF2/RAD54-like_C"/>
</dbReference>
<reference evidence="7" key="1">
    <citation type="submission" date="2022-02" db="EMBL/GenBank/DDBJ databases">
        <title>Crop Bioprotection Bacillus Genome Sequencing.</title>
        <authorList>
            <person name="Dunlap C."/>
        </authorList>
    </citation>
    <scope>NUCLEOTIDE SEQUENCE</scope>
    <source>
        <strain evidence="7">EC49O2N-C10</strain>
    </source>
</reference>
<dbReference type="Pfam" id="PF00271">
    <property type="entry name" value="Helicase_C"/>
    <property type="match status" value="1"/>
</dbReference>
<dbReference type="GO" id="GO:0005524">
    <property type="term" value="F:ATP binding"/>
    <property type="evidence" value="ECO:0007669"/>
    <property type="project" value="UniProtKB-KW"/>
</dbReference>
<dbReference type="AlphaFoldDB" id="A0A9Q2LF09"/>
<dbReference type="Pfam" id="PF00176">
    <property type="entry name" value="SNF2-rel_dom"/>
    <property type="match status" value="1"/>
</dbReference>
<dbReference type="InterPro" id="IPR001650">
    <property type="entry name" value="Helicase_C-like"/>
</dbReference>
<evidence type="ECO:0000313" key="10">
    <source>
        <dbReference type="Proteomes" id="UP001164713"/>
    </source>
</evidence>
<name>A0A9Q2LF09_9BACI</name>
<dbReference type="Proteomes" id="UP001164713">
    <property type="component" value="Chromosome"/>
</dbReference>
<dbReference type="PANTHER" id="PTHR10799">
    <property type="entry name" value="SNF2/RAD54 HELICASE FAMILY"/>
    <property type="match status" value="1"/>
</dbReference>
<evidence type="ECO:0000256" key="2">
    <source>
        <dbReference type="ARBA" id="ARBA00022801"/>
    </source>
</evidence>
<dbReference type="CDD" id="cd18011">
    <property type="entry name" value="DEXDc_RapA"/>
    <property type="match status" value="1"/>
</dbReference>
<feature type="domain" description="Helicase C-terminal" evidence="6">
    <location>
        <begin position="363"/>
        <end position="524"/>
    </location>
</feature>
<keyword evidence="1" id="KW-0547">Nucleotide-binding</keyword>
<keyword evidence="2" id="KW-0378">Hydrolase</keyword>
<feature type="domain" description="Helicase ATP-binding" evidence="5">
    <location>
        <begin position="70"/>
        <end position="224"/>
    </location>
</feature>
<dbReference type="EMBL" id="CP114066">
    <property type="protein sequence ID" value="WAT19849.1"/>
    <property type="molecule type" value="Genomic_DNA"/>
</dbReference>
<dbReference type="InterPro" id="IPR027417">
    <property type="entry name" value="P-loop_NTPase"/>
</dbReference>
<dbReference type="InterPro" id="IPR014001">
    <property type="entry name" value="Helicase_ATP-bd"/>
</dbReference>
<evidence type="ECO:0000259" key="6">
    <source>
        <dbReference type="PROSITE" id="PS51194"/>
    </source>
</evidence>
<accession>A0A9Q2LF09</accession>